<dbReference type="EMBL" id="FOYM01000009">
    <property type="protein sequence ID" value="SFR03778.1"/>
    <property type="molecule type" value="Genomic_DNA"/>
</dbReference>
<protein>
    <submittedName>
        <fullName evidence="1">Uncharacterized protein</fullName>
    </submittedName>
</protein>
<name>A0A1I6DEH8_9FIRM</name>
<proteinExistence type="predicted"/>
<dbReference type="OrthoDB" id="1949859at2"/>
<accession>A0A1I6DEH8</accession>
<dbReference type="RefSeq" id="WP_092482787.1">
    <property type="nucleotide sequence ID" value="NZ_FOYM01000009.1"/>
</dbReference>
<dbReference type="STRING" id="39060.SAMN05660706_10992"/>
<organism evidence="1 2">
    <name type="scientific">Desulfoscipio geothermicus DSM 3669</name>
    <dbReference type="NCBI Taxonomy" id="1121426"/>
    <lineage>
        <taxon>Bacteria</taxon>
        <taxon>Bacillati</taxon>
        <taxon>Bacillota</taxon>
        <taxon>Clostridia</taxon>
        <taxon>Eubacteriales</taxon>
        <taxon>Desulfallaceae</taxon>
        <taxon>Desulfoscipio</taxon>
    </lineage>
</organism>
<reference evidence="2" key="1">
    <citation type="submission" date="2016-10" db="EMBL/GenBank/DDBJ databases">
        <authorList>
            <person name="Varghese N."/>
            <person name="Submissions S."/>
        </authorList>
    </citation>
    <scope>NUCLEOTIDE SEQUENCE [LARGE SCALE GENOMIC DNA]</scope>
    <source>
        <strain evidence="2">DSM 3669</strain>
    </source>
</reference>
<gene>
    <name evidence="1" type="ORF">SAMN05660706_10992</name>
</gene>
<dbReference type="Proteomes" id="UP000199584">
    <property type="component" value="Unassembled WGS sequence"/>
</dbReference>
<evidence type="ECO:0000313" key="2">
    <source>
        <dbReference type="Proteomes" id="UP000199584"/>
    </source>
</evidence>
<evidence type="ECO:0000313" key="1">
    <source>
        <dbReference type="EMBL" id="SFR03778.1"/>
    </source>
</evidence>
<keyword evidence="2" id="KW-1185">Reference proteome</keyword>
<sequence length="348" mass="40028">MSSNRLILQDFMEASLVRAGALVERPEYGLLEAVLPDDLAKHFMSDHLVLAFDYEVAGEQPGSTFVTYGSNLLDKAIGLALNYGRFTDVYRTDISSTPPGNLEKKVRESLEFLRCRPPRVIHRWMVDHIFYEFNFRCVFRSYERSEALVTVVVDGYTGLLRPGFSGLWKNVVPREQPEHRLPRADTLPLPDLYRRAVQEAELQVRKKAEPLLRAADQLKERELAKISRYYEQTIREIQEKIFNTRDAGKKERLQKQLAATANDRRRRENDAAARYNVEVEARLDHLVAYHLPCVHIKLEVQHKNMFYNQIVVYNPYSNDVESPACPVCGGPARRLVPGDAGLLTCDRH</sequence>
<dbReference type="AlphaFoldDB" id="A0A1I6DEH8"/>